<sequence length="291" mass="30606">MHPTASPALTEWALYFAAMGWHVFPLAPRDKRPAIKAWEGRATTEVERITRCWQAGAFNIGIATGPSRLLVLDLDTADPGDTDPDGTVGIARVAEERGVPLPETYTVATPSGGRHLYFALPEGVELRNTAGQLAPHVDTRAGGGYVVGPGSTLPAGGYELVDDRDPAPLPPWLLQVLCQRPAFEGPVRSVRAVTEPGRYAAAALRGECEAVAAAPAGQHNAVLSRAAWRVGQLVGAGLCEPDHARGELLHAAQTLIGADCGCTPGEIARVVDAALTKGAQHPRHVPNREAA</sequence>
<gene>
    <name evidence="2" type="ORF">ACFWGY_08175</name>
</gene>
<dbReference type="CDD" id="cd04859">
    <property type="entry name" value="Prim_Pol"/>
    <property type="match status" value="1"/>
</dbReference>
<feature type="domain" description="DNA primase/polymerase bifunctional N-terminal" evidence="1">
    <location>
        <begin position="13"/>
        <end position="173"/>
    </location>
</feature>
<reference evidence="2 3" key="1">
    <citation type="submission" date="2024-09" db="EMBL/GenBank/DDBJ databases">
        <title>The Natural Products Discovery Center: Release of the First 8490 Sequenced Strains for Exploring Actinobacteria Biosynthetic Diversity.</title>
        <authorList>
            <person name="Kalkreuter E."/>
            <person name="Kautsar S.A."/>
            <person name="Yang D."/>
            <person name="Bader C.D."/>
            <person name="Teijaro C.N."/>
            <person name="Fluegel L."/>
            <person name="Davis C.M."/>
            <person name="Simpson J.R."/>
            <person name="Lauterbach L."/>
            <person name="Steele A.D."/>
            <person name="Gui C."/>
            <person name="Meng S."/>
            <person name="Li G."/>
            <person name="Viehrig K."/>
            <person name="Ye F."/>
            <person name="Su P."/>
            <person name="Kiefer A.F."/>
            <person name="Nichols A."/>
            <person name="Cepeda A.J."/>
            <person name="Yan W."/>
            <person name="Fan B."/>
            <person name="Jiang Y."/>
            <person name="Adhikari A."/>
            <person name="Zheng C.-J."/>
            <person name="Schuster L."/>
            <person name="Cowan T.M."/>
            <person name="Smanski M.J."/>
            <person name="Chevrette M.G."/>
            <person name="De Carvalho L.P.S."/>
            <person name="Shen B."/>
        </authorList>
    </citation>
    <scope>NUCLEOTIDE SEQUENCE [LARGE SCALE GENOMIC DNA]</scope>
    <source>
        <strain evidence="2 3">NPDC060353</strain>
    </source>
</reference>
<name>A0ABW6G2C7_9PSEU</name>
<accession>A0ABW6G2C7</accession>
<dbReference type="EMBL" id="JBHXCV010000004">
    <property type="protein sequence ID" value="MFD6793298.1"/>
    <property type="molecule type" value="Genomic_DNA"/>
</dbReference>
<keyword evidence="3" id="KW-1185">Reference proteome</keyword>
<dbReference type="Proteomes" id="UP001598673">
    <property type="component" value="Unassembled WGS sequence"/>
</dbReference>
<protein>
    <submittedName>
        <fullName evidence="2">Bifunctional DNA primase/polymerase</fullName>
    </submittedName>
</protein>
<dbReference type="Pfam" id="PF09250">
    <property type="entry name" value="Prim-Pol"/>
    <property type="match status" value="1"/>
</dbReference>
<evidence type="ECO:0000313" key="2">
    <source>
        <dbReference type="EMBL" id="MFD6793298.1"/>
    </source>
</evidence>
<comment type="caution">
    <text evidence="2">The sequence shown here is derived from an EMBL/GenBank/DDBJ whole genome shotgun (WGS) entry which is preliminary data.</text>
</comment>
<dbReference type="SUPFAM" id="SSF56747">
    <property type="entry name" value="Prim-pol domain"/>
    <property type="match status" value="1"/>
</dbReference>
<dbReference type="SMART" id="SM00943">
    <property type="entry name" value="Prim-Pol"/>
    <property type="match status" value="1"/>
</dbReference>
<dbReference type="Gene3D" id="3.30.720.160">
    <property type="entry name" value="Bifunctional DNA primase/polymerase, N-terminal"/>
    <property type="match status" value="1"/>
</dbReference>
<evidence type="ECO:0000313" key="3">
    <source>
        <dbReference type="Proteomes" id="UP001598673"/>
    </source>
</evidence>
<evidence type="ECO:0000259" key="1">
    <source>
        <dbReference type="SMART" id="SM00943"/>
    </source>
</evidence>
<proteinExistence type="predicted"/>
<dbReference type="RefSeq" id="WP_258937942.1">
    <property type="nucleotide sequence ID" value="NZ_JANBBF010000013.1"/>
</dbReference>
<dbReference type="InterPro" id="IPR015330">
    <property type="entry name" value="DNA_primase/pol_bifunc_N"/>
</dbReference>
<organism evidence="2 3">
    <name type="scientific">Prauserella salsuginis</name>
    <dbReference type="NCBI Taxonomy" id="387889"/>
    <lineage>
        <taxon>Bacteria</taxon>
        <taxon>Bacillati</taxon>
        <taxon>Actinomycetota</taxon>
        <taxon>Actinomycetes</taxon>
        <taxon>Pseudonocardiales</taxon>
        <taxon>Pseudonocardiaceae</taxon>
        <taxon>Prauserella</taxon>
        <taxon>Prauserella salsuginis group</taxon>
    </lineage>
</organism>